<keyword evidence="3 6" id="KW-0812">Transmembrane</keyword>
<dbReference type="AlphaFoldDB" id="A0AAW1P4E2"/>
<evidence type="ECO:0000256" key="1">
    <source>
        <dbReference type="ARBA" id="ARBA00004141"/>
    </source>
</evidence>
<dbReference type="InterPro" id="IPR002610">
    <property type="entry name" value="Peptidase_S54_rhomboid-like"/>
</dbReference>
<evidence type="ECO:0000256" key="7">
    <source>
        <dbReference type="SAM" id="MobiDB-lite"/>
    </source>
</evidence>
<feature type="transmembrane region" description="Helical" evidence="6">
    <location>
        <begin position="473"/>
        <end position="491"/>
    </location>
</feature>
<organism evidence="9 10">
    <name type="scientific">[Myrmecia] bisecta</name>
    <dbReference type="NCBI Taxonomy" id="41462"/>
    <lineage>
        <taxon>Eukaryota</taxon>
        <taxon>Viridiplantae</taxon>
        <taxon>Chlorophyta</taxon>
        <taxon>core chlorophytes</taxon>
        <taxon>Trebouxiophyceae</taxon>
        <taxon>Trebouxiales</taxon>
        <taxon>Trebouxiaceae</taxon>
        <taxon>Myrmecia</taxon>
    </lineage>
</organism>
<keyword evidence="4 6" id="KW-1133">Transmembrane helix</keyword>
<evidence type="ECO:0000259" key="8">
    <source>
        <dbReference type="Pfam" id="PF01694"/>
    </source>
</evidence>
<dbReference type="EMBL" id="JALJOR010000023">
    <property type="protein sequence ID" value="KAK9803187.1"/>
    <property type="molecule type" value="Genomic_DNA"/>
</dbReference>
<feature type="transmembrane region" description="Helical" evidence="6">
    <location>
        <begin position="393"/>
        <end position="411"/>
    </location>
</feature>
<feature type="transmembrane region" description="Helical" evidence="6">
    <location>
        <begin position="450"/>
        <end position="467"/>
    </location>
</feature>
<evidence type="ECO:0000256" key="5">
    <source>
        <dbReference type="ARBA" id="ARBA00023136"/>
    </source>
</evidence>
<dbReference type="SUPFAM" id="SSF144091">
    <property type="entry name" value="Rhomboid-like"/>
    <property type="match status" value="1"/>
</dbReference>
<dbReference type="Pfam" id="PF01694">
    <property type="entry name" value="Rhomboid"/>
    <property type="match status" value="1"/>
</dbReference>
<sequence length="543" mass="60343">MFKGAFRRQASVPEDDVEGFTTAPNRQESSADDMTRRISPQPAAPAPSSSQGPETSQAAENAQVTEVASPGLRTERTLSTEHGSVLGSLEGSTPTHRLTRSLSKMGSTVGHYLALVVAENPIEQHRQYLESQQDETHVARDDVEASLGAISEAEREASRHSMIAARWQGAARSVVSSHQMLRDFDTLGNPMSSAADKLAAAIELERKLAGNPHKRLLVEALERKRLNRFDNFFERLLNELFITGEAIFDWFTPAKLGQHYLFFTAGFTLAVFIIFFYMMGEFPYYILNTPHDLSIDVCLKNLETTTTTFGSTQFVRWVSPKDNVWCFKGNPWMMNADYLIQWGARWGPAMKSQPYRWFSSWFLHQSFQHILSNMLLFVAVAYQVEEKYGTWRITLLFFLSALGGNLFSAVFENNCVAVAGASGGVFGMLGLFIGDMILNFESLKRPILRSILMTCFLVYFIITVATSPAGTSHLSHVGGFICGLFPAFLFLPNLRSEKWEAGLPIAGGVVMVLIFTIFPIVFYKKILPTIGNCGLAPPPPPTG</sequence>
<keyword evidence="6" id="KW-0720">Serine protease</keyword>
<evidence type="ECO:0000313" key="9">
    <source>
        <dbReference type="EMBL" id="KAK9803187.1"/>
    </source>
</evidence>
<feature type="transmembrane region" description="Helical" evidence="6">
    <location>
        <begin position="503"/>
        <end position="523"/>
    </location>
</feature>
<dbReference type="GO" id="GO:0016020">
    <property type="term" value="C:membrane"/>
    <property type="evidence" value="ECO:0007669"/>
    <property type="project" value="UniProtKB-SubCell"/>
</dbReference>
<dbReference type="InterPro" id="IPR035952">
    <property type="entry name" value="Rhomboid-like_sf"/>
</dbReference>
<evidence type="ECO:0000256" key="4">
    <source>
        <dbReference type="ARBA" id="ARBA00022989"/>
    </source>
</evidence>
<dbReference type="PANTHER" id="PTHR22936:SF99">
    <property type="entry name" value="RHOMBOID-LIKE PROTEASE"/>
    <property type="match status" value="1"/>
</dbReference>
<evidence type="ECO:0000256" key="3">
    <source>
        <dbReference type="ARBA" id="ARBA00022692"/>
    </source>
</evidence>
<comment type="subcellular location">
    <subcellularLocation>
        <location evidence="1 6">Membrane</location>
        <topology evidence="1 6">Multi-pass membrane protein</topology>
    </subcellularLocation>
</comment>
<dbReference type="EC" id="3.4.21.105" evidence="6"/>
<dbReference type="GO" id="GO:0004252">
    <property type="term" value="F:serine-type endopeptidase activity"/>
    <property type="evidence" value="ECO:0007669"/>
    <property type="project" value="InterPro"/>
</dbReference>
<reference evidence="9 10" key="1">
    <citation type="journal article" date="2024" name="Nat. Commun.">
        <title>Phylogenomics reveals the evolutionary origins of lichenization in chlorophyte algae.</title>
        <authorList>
            <person name="Puginier C."/>
            <person name="Libourel C."/>
            <person name="Otte J."/>
            <person name="Skaloud P."/>
            <person name="Haon M."/>
            <person name="Grisel S."/>
            <person name="Petersen M."/>
            <person name="Berrin J.G."/>
            <person name="Delaux P.M."/>
            <person name="Dal Grande F."/>
            <person name="Keller J."/>
        </authorList>
    </citation>
    <scope>NUCLEOTIDE SEQUENCE [LARGE SCALE GENOMIC DNA]</scope>
    <source>
        <strain evidence="9 10">SAG 2043</strain>
    </source>
</reference>
<keyword evidence="10" id="KW-1185">Reference proteome</keyword>
<feature type="compositionally biased region" description="Polar residues" evidence="7">
    <location>
        <begin position="52"/>
        <end position="66"/>
    </location>
</feature>
<dbReference type="Gene3D" id="1.20.1540.10">
    <property type="entry name" value="Rhomboid-like"/>
    <property type="match status" value="1"/>
</dbReference>
<comment type="function">
    <text evidence="6">Serine protease involved in intramembrane proteolysis.</text>
</comment>
<dbReference type="InterPro" id="IPR022764">
    <property type="entry name" value="Peptidase_S54_rhomboid_dom"/>
</dbReference>
<dbReference type="PANTHER" id="PTHR22936">
    <property type="entry name" value="RHOMBOID-RELATED"/>
    <property type="match status" value="1"/>
</dbReference>
<feature type="transmembrane region" description="Helical" evidence="6">
    <location>
        <begin position="260"/>
        <end position="279"/>
    </location>
</feature>
<keyword evidence="6" id="KW-0378">Hydrolase</keyword>
<feature type="domain" description="Peptidase S54 rhomboid" evidence="8">
    <location>
        <begin position="352"/>
        <end position="492"/>
    </location>
</feature>
<comment type="similarity">
    <text evidence="2 6">Belongs to the peptidase S54 family.</text>
</comment>
<protein>
    <recommendedName>
        <fullName evidence="6">RHOMBOID-like protein</fullName>
        <ecNumber evidence="6">3.4.21.105</ecNumber>
    </recommendedName>
</protein>
<feature type="transmembrane region" description="Helical" evidence="6">
    <location>
        <begin position="417"/>
        <end position="438"/>
    </location>
</feature>
<comment type="caution">
    <text evidence="9">The sequence shown here is derived from an EMBL/GenBank/DDBJ whole genome shotgun (WGS) entry which is preliminary data.</text>
</comment>
<comment type="catalytic activity">
    <reaction evidence="6">
        <text>Cleaves type-1 transmembrane domains using a catalytic dyad composed of serine and histidine that are contributed by different transmembrane domains.</text>
        <dbReference type="EC" id="3.4.21.105"/>
    </reaction>
</comment>
<evidence type="ECO:0000256" key="6">
    <source>
        <dbReference type="RuleBase" id="RU362115"/>
    </source>
</evidence>
<keyword evidence="6" id="KW-0645">Protease</keyword>
<feature type="region of interest" description="Disordered" evidence="7">
    <location>
        <begin position="1"/>
        <end position="96"/>
    </location>
</feature>
<proteinExistence type="inferred from homology"/>
<feature type="transmembrane region" description="Helical" evidence="6">
    <location>
        <begin position="361"/>
        <end position="381"/>
    </location>
</feature>
<dbReference type="GO" id="GO:0006508">
    <property type="term" value="P:proteolysis"/>
    <property type="evidence" value="ECO:0007669"/>
    <property type="project" value="UniProtKB-KW"/>
</dbReference>
<gene>
    <name evidence="9" type="ORF">WJX72_011823</name>
</gene>
<evidence type="ECO:0000256" key="2">
    <source>
        <dbReference type="ARBA" id="ARBA00009045"/>
    </source>
</evidence>
<name>A0AAW1P4E2_9CHLO</name>
<accession>A0AAW1P4E2</accession>
<evidence type="ECO:0000313" key="10">
    <source>
        <dbReference type="Proteomes" id="UP001489004"/>
    </source>
</evidence>
<dbReference type="Proteomes" id="UP001489004">
    <property type="component" value="Unassembled WGS sequence"/>
</dbReference>
<keyword evidence="5 6" id="KW-0472">Membrane</keyword>